<dbReference type="AlphaFoldDB" id="A0AA37BPP6"/>
<evidence type="ECO:0000313" key="2">
    <source>
        <dbReference type="EMBL" id="GGM66448.1"/>
    </source>
</evidence>
<reference evidence="2" key="2">
    <citation type="submission" date="2022-09" db="EMBL/GenBank/DDBJ databases">
        <authorList>
            <person name="Sun Q."/>
            <person name="Ohkuma M."/>
        </authorList>
    </citation>
    <scope>NUCLEOTIDE SEQUENCE</scope>
    <source>
        <strain evidence="2">JCM 13583</strain>
    </source>
</reference>
<organism evidence="2 3">
    <name type="scientific">Thermogymnomonas acidicola</name>
    <dbReference type="NCBI Taxonomy" id="399579"/>
    <lineage>
        <taxon>Archaea</taxon>
        <taxon>Methanobacteriati</taxon>
        <taxon>Thermoplasmatota</taxon>
        <taxon>Thermoplasmata</taxon>
        <taxon>Thermoplasmatales</taxon>
        <taxon>Thermogymnomonas</taxon>
    </lineage>
</organism>
<dbReference type="Gene3D" id="2.40.128.110">
    <property type="entry name" value="Lipid/polyisoprenoid-binding, YceI-like"/>
    <property type="match status" value="1"/>
</dbReference>
<protein>
    <submittedName>
        <fullName evidence="2">Polyisoprenoid-binding protein</fullName>
    </submittedName>
</protein>
<evidence type="ECO:0000259" key="1">
    <source>
        <dbReference type="SMART" id="SM00867"/>
    </source>
</evidence>
<comment type="caution">
    <text evidence="2">The sequence shown here is derived from an EMBL/GenBank/DDBJ whole genome shotgun (WGS) entry which is preliminary data.</text>
</comment>
<reference evidence="2" key="1">
    <citation type="journal article" date="2014" name="Int. J. Syst. Evol. Microbiol.">
        <title>Complete genome sequence of Corynebacterium casei LMG S-19264T (=DSM 44701T), isolated from a smear-ripened cheese.</title>
        <authorList>
            <consortium name="US DOE Joint Genome Institute (JGI-PGF)"/>
            <person name="Walter F."/>
            <person name="Albersmeier A."/>
            <person name="Kalinowski J."/>
            <person name="Ruckert C."/>
        </authorList>
    </citation>
    <scope>NUCLEOTIDE SEQUENCE</scope>
    <source>
        <strain evidence="2">JCM 13583</strain>
    </source>
</reference>
<dbReference type="Pfam" id="PF04264">
    <property type="entry name" value="YceI"/>
    <property type="match status" value="1"/>
</dbReference>
<dbReference type="RefSeq" id="WP_188679357.1">
    <property type="nucleotide sequence ID" value="NZ_BMNY01000001.1"/>
</dbReference>
<accession>A0AA37BPP6</accession>
<proteinExistence type="predicted"/>
<dbReference type="PANTHER" id="PTHR34406:SF1">
    <property type="entry name" value="PROTEIN YCEI"/>
    <property type="match status" value="1"/>
</dbReference>
<dbReference type="EMBL" id="BMNY01000001">
    <property type="protein sequence ID" value="GGM66448.1"/>
    <property type="molecule type" value="Genomic_DNA"/>
</dbReference>
<name>A0AA37BPP6_9ARCH</name>
<evidence type="ECO:0000313" key="3">
    <source>
        <dbReference type="Proteomes" id="UP000632195"/>
    </source>
</evidence>
<dbReference type="SUPFAM" id="SSF101874">
    <property type="entry name" value="YceI-like"/>
    <property type="match status" value="1"/>
</dbReference>
<dbReference type="SMART" id="SM00867">
    <property type="entry name" value="YceI"/>
    <property type="match status" value="1"/>
</dbReference>
<dbReference type="Proteomes" id="UP000632195">
    <property type="component" value="Unassembled WGS sequence"/>
</dbReference>
<keyword evidence="3" id="KW-1185">Reference proteome</keyword>
<gene>
    <name evidence="2" type="ORF">GCM10007108_00810</name>
</gene>
<dbReference type="PANTHER" id="PTHR34406">
    <property type="entry name" value="PROTEIN YCEI"/>
    <property type="match status" value="1"/>
</dbReference>
<dbReference type="InterPro" id="IPR036761">
    <property type="entry name" value="TTHA0802/YceI-like_sf"/>
</dbReference>
<dbReference type="InterPro" id="IPR007372">
    <property type="entry name" value="Lipid/polyisoprenoid-bd_YceI"/>
</dbReference>
<feature type="domain" description="Lipid/polyisoprenoid-binding YceI-like" evidence="1">
    <location>
        <begin position="10"/>
        <end position="179"/>
    </location>
</feature>
<sequence length="184" mass="20921">MENVETQKKTWVLDASHSTVEFSVRHLMIATVKGVFDRVEGEVEGDVNDIENAHAVIRVDVNSVSTRDKQRDAHLRSDDFFNAEKYPYITFETTSIKKVSGSEYKIRGKLTIRDVTKEIEVDGTFEGIQKDPWGNQRFGFSVEGKINRYDFGLRWNMPLEGGGVLVGDVVKFNVSIEAMEKKNN</sequence>